<organism evidence="2 3">
    <name type="scientific">Mya arenaria</name>
    <name type="common">Soft-shell clam</name>
    <dbReference type="NCBI Taxonomy" id="6604"/>
    <lineage>
        <taxon>Eukaryota</taxon>
        <taxon>Metazoa</taxon>
        <taxon>Spiralia</taxon>
        <taxon>Lophotrochozoa</taxon>
        <taxon>Mollusca</taxon>
        <taxon>Bivalvia</taxon>
        <taxon>Autobranchia</taxon>
        <taxon>Heteroconchia</taxon>
        <taxon>Euheterodonta</taxon>
        <taxon>Imparidentia</taxon>
        <taxon>Neoheterodontei</taxon>
        <taxon>Myida</taxon>
        <taxon>Myoidea</taxon>
        <taxon>Myidae</taxon>
        <taxon>Mya</taxon>
    </lineage>
</organism>
<sequence>MEVKPIAIITTFVACIMLVQSLAIPAQSEDNGLSADKRPKYMDTRDLSYFKDLMLVAIDEKIEPI</sequence>
<dbReference type="EMBL" id="CP111012">
    <property type="protein sequence ID" value="WAQ94436.1"/>
    <property type="molecule type" value="Genomic_DNA"/>
</dbReference>
<evidence type="ECO:0000256" key="1">
    <source>
        <dbReference type="SAM" id="SignalP"/>
    </source>
</evidence>
<reference evidence="2" key="1">
    <citation type="submission" date="2022-11" db="EMBL/GenBank/DDBJ databases">
        <title>Centuries of genome instability and evolution in soft-shell clam transmissible cancer (bioRxiv).</title>
        <authorList>
            <person name="Hart S.F.M."/>
            <person name="Yonemitsu M.A."/>
            <person name="Giersch R.M."/>
            <person name="Beal B.F."/>
            <person name="Arriagada G."/>
            <person name="Davis B.W."/>
            <person name="Ostrander E.A."/>
            <person name="Goff S.P."/>
            <person name="Metzger M.J."/>
        </authorList>
    </citation>
    <scope>NUCLEOTIDE SEQUENCE</scope>
    <source>
        <strain evidence="2">MELC-2E11</strain>
        <tissue evidence="2">Siphon/mantle</tissue>
    </source>
</reference>
<evidence type="ECO:0000313" key="3">
    <source>
        <dbReference type="Proteomes" id="UP001164746"/>
    </source>
</evidence>
<keyword evidence="1" id="KW-0732">Signal</keyword>
<dbReference type="PROSITE" id="PS51257">
    <property type="entry name" value="PROKAR_LIPOPROTEIN"/>
    <property type="match status" value="1"/>
</dbReference>
<keyword evidence="3" id="KW-1185">Reference proteome</keyword>
<gene>
    <name evidence="2" type="ORF">MAR_006907</name>
</gene>
<protein>
    <submittedName>
        <fullName evidence="2">Uncharacterized protein</fullName>
    </submittedName>
</protein>
<proteinExistence type="predicted"/>
<evidence type="ECO:0000313" key="2">
    <source>
        <dbReference type="EMBL" id="WAQ94436.1"/>
    </source>
</evidence>
<feature type="chain" id="PRO_5046958910" evidence="1">
    <location>
        <begin position="22"/>
        <end position="65"/>
    </location>
</feature>
<feature type="signal peptide" evidence="1">
    <location>
        <begin position="1"/>
        <end position="21"/>
    </location>
</feature>
<accession>A0ABY7DBK7</accession>
<dbReference type="Proteomes" id="UP001164746">
    <property type="component" value="Chromosome 1"/>
</dbReference>
<name>A0ABY7DBK7_MYAAR</name>